<dbReference type="Proteomes" id="UP000032427">
    <property type="component" value="Chromosome 1"/>
</dbReference>
<dbReference type="GO" id="GO:0016779">
    <property type="term" value="F:nucleotidyltransferase activity"/>
    <property type="evidence" value="ECO:0007669"/>
    <property type="project" value="UniProtKB-KW"/>
</dbReference>
<dbReference type="AlphaFoldDB" id="A0A090IJ08"/>
<dbReference type="GeneID" id="28539564"/>
<sequence length="285" mass="31665">MSNLLMEGLNDQDFLRYSRQVMLPDIGEKGQLSLRNSTVLMIGCGGLGSAVSMYLAAAGIGTLIIADGDKLEMSNLQRQVVYRKSNLGQNKAIAMAQQLKELNSAVTVEVISHRLNEPELSRFINQVDVVLDCSDNLFTRHEINAACVKNKVPLISGAAIGWQGQLMMFSNQLRDNQKASACYHCLFPFTESQQTQNCQSFGIIGPVVGMIGNLQALETIKYLTQPSWVKWSSIHQFDGRTLQWSCIDIPKDNTCSVCCPSQQRHHVSRETVKSQECINGEFICE</sequence>
<reference evidence="4" key="1">
    <citation type="submission" date="2014-09" db="EMBL/GenBank/DDBJ databases">
        <authorList>
            <person name="Hjerde E."/>
        </authorList>
    </citation>
    <scope>NUCLEOTIDE SEQUENCE [LARGE SCALE GENOMIC DNA]</scope>
    <source>
        <strain evidence="4">06/09/139</strain>
    </source>
</reference>
<dbReference type="CDD" id="cd00757">
    <property type="entry name" value="ThiF_MoeB_HesA_family"/>
    <property type="match status" value="1"/>
</dbReference>
<dbReference type="HOGENOM" id="CLU_013325_10_3_6"/>
<dbReference type="Pfam" id="PF00899">
    <property type="entry name" value="ThiF"/>
    <property type="match status" value="1"/>
</dbReference>
<dbReference type="GO" id="GO:0008146">
    <property type="term" value="F:sulfotransferase activity"/>
    <property type="evidence" value="ECO:0007669"/>
    <property type="project" value="TreeGrafter"/>
</dbReference>
<dbReference type="InterPro" id="IPR035985">
    <property type="entry name" value="Ubiquitin-activating_enz"/>
</dbReference>
<dbReference type="Gene3D" id="3.40.50.720">
    <property type="entry name" value="NAD(P)-binding Rossmann-like Domain"/>
    <property type="match status" value="1"/>
</dbReference>
<dbReference type="EC" id="2.7.7.-" evidence="3"/>
<dbReference type="SUPFAM" id="SSF69572">
    <property type="entry name" value="Activating enzymes of the ubiquitin-like proteins"/>
    <property type="match status" value="1"/>
</dbReference>
<keyword evidence="3" id="KW-0548">Nucleotidyltransferase</keyword>
<evidence type="ECO:0000313" key="4">
    <source>
        <dbReference type="Proteomes" id="UP000032427"/>
    </source>
</evidence>
<evidence type="ECO:0000259" key="2">
    <source>
        <dbReference type="Pfam" id="PF00899"/>
    </source>
</evidence>
<dbReference type="GO" id="GO:0005829">
    <property type="term" value="C:cytosol"/>
    <property type="evidence" value="ECO:0007669"/>
    <property type="project" value="TreeGrafter"/>
</dbReference>
<dbReference type="InterPro" id="IPR000594">
    <property type="entry name" value="ThiF_NAD_FAD-bd"/>
</dbReference>
<dbReference type="EMBL" id="LN554846">
    <property type="protein sequence ID" value="CED70132.1"/>
    <property type="molecule type" value="Genomic_DNA"/>
</dbReference>
<dbReference type="OrthoDB" id="9804286at2"/>
<proteinExistence type="inferred from homology"/>
<dbReference type="InterPro" id="IPR045886">
    <property type="entry name" value="ThiF/MoeB/HesA"/>
</dbReference>
<dbReference type="FunFam" id="3.40.50.720:FF:000080">
    <property type="entry name" value="Thiazole biosynthesis adenylyltransferase ThiF"/>
    <property type="match status" value="1"/>
</dbReference>
<dbReference type="PATRIC" id="fig|80852.17.peg.34"/>
<protein>
    <submittedName>
        <fullName evidence="3">Thiamine biosynthesis adenylyltransferase ThiF</fullName>
        <ecNumber evidence="3">2.7.7.-</ecNumber>
    </submittedName>
</protein>
<dbReference type="PANTHER" id="PTHR10953">
    <property type="entry name" value="UBIQUITIN-ACTIVATING ENZYME E1"/>
    <property type="match status" value="1"/>
</dbReference>
<evidence type="ECO:0000256" key="1">
    <source>
        <dbReference type="ARBA" id="ARBA00009919"/>
    </source>
</evidence>
<gene>
    <name evidence="3" type="primary">thiF</name>
    <name evidence="3" type="ORF">AWOD_I_0034</name>
</gene>
<accession>A0A090IJ08</accession>
<dbReference type="GO" id="GO:0008641">
    <property type="term" value="F:ubiquitin-like modifier activating enzyme activity"/>
    <property type="evidence" value="ECO:0007669"/>
    <property type="project" value="InterPro"/>
</dbReference>
<name>A0A090IJ08_9GAMM</name>
<keyword evidence="3" id="KW-0808">Transferase</keyword>
<dbReference type="STRING" id="80852.AWOD_I_0034"/>
<comment type="similarity">
    <text evidence="1">Belongs to the HesA/MoeB/ThiF family.</text>
</comment>
<organism evidence="3 4">
    <name type="scientific">Aliivibrio wodanis</name>
    <dbReference type="NCBI Taxonomy" id="80852"/>
    <lineage>
        <taxon>Bacteria</taxon>
        <taxon>Pseudomonadati</taxon>
        <taxon>Pseudomonadota</taxon>
        <taxon>Gammaproteobacteria</taxon>
        <taxon>Vibrionales</taxon>
        <taxon>Vibrionaceae</taxon>
        <taxon>Aliivibrio</taxon>
    </lineage>
</organism>
<evidence type="ECO:0000313" key="3">
    <source>
        <dbReference type="EMBL" id="CED70132.1"/>
    </source>
</evidence>
<dbReference type="PANTHER" id="PTHR10953:SF240">
    <property type="entry name" value="SULFUR CARRIER PROTEIN THIS ADENYLYLTRANSFERASE"/>
    <property type="match status" value="1"/>
</dbReference>
<feature type="domain" description="THIF-type NAD/FAD binding fold" evidence="2">
    <location>
        <begin position="17"/>
        <end position="256"/>
    </location>
</feature>
<dbReference type="KEGG" id="awd:AWOD_I_0034"/>
<dbReference type="GO" id="GO:0004792">
    <property type="term" value="F:thiosulfate-cyanide sulfurtransferase activity"/>
    <property type="evidence" value="ECO:0007669"/>
    <property type="project" value="TreeGrafter"/>
</dbReference>
<keyword evidence="4" id="KW-1185">Reference proteome</keyword>